<proteinExistence type="predicted"/>
<evidence type="ECO:0000256" key="6">
    <source>
        <dbReference type="SAM" id="Phobius"/>
    </source>
</evidence>
<keyword evidence="3" id="KW-0201">Cytochrome c-type biogenesis</keyword>
<evidence type="ECO:0000313" key="9">
    <source>
        <dbReference type="Proteomes" id="UP001290861"/>
    </source>
</evidence>
<comment type="caution">
    <text evidence="8">The sequence shown here is derived from an EMBL/GenBank/DDBJ whole genome shotgun (WGS) entry which is preliminary data.</text>
</comment>
<dbReference type="EMBL" id="JARVCO010000007">
    <property type="protein sequence ID" value="MDZ8118379.1"/>
    <property type="molecule type" value="Genomic_DNA"/>
</dbReference>
<gene>
    <name evidence="8" type="ORF">P9H32_07015</name>
</gene>
<keyword evidence="9" id="KW-1185">Reference proteome</keyword>
<dbReference type="PANTHER" id="PTHR31566">
    <property type="entry name" value="CYTOCHROME C BIOGENESIS PROTEIN CCS1, CHLOROPLASTIC"/>
    <property type="match status" value="1"/>
</dbReference>
<protein>
    <submittedName>
        <fullName evidence="8">Cytochrome c biogenesis protein ResB</fullName>
    </submittedName>
</protein>
<dbReference type="RefSeq" id="WP_322608176.1">
    <property type="nucleotide sequence ID" value="NZ_JARVCO010000007.1"/>
</dbReference>
<dbReference type="InterPro" id="IPR007816">
    <property type="entry name" value="ResB-like_domain"/>
</dbReference>
<evidence type="ECO:0000256" key="5">
    <source>
        <dbReference type="ARBA" id="ARBA00023136"/>
    </source>
</evidence>
<evidence type="ECO:0000259" key="7">
    <source>
        <dbReference type="Pfam" id="PF05140"/>
    </source>
</evidence>
<sequence length="473" mass="53350">MLNRLFDFLQSLKLTVWLLVLSMVLVFAGTLAQVDKGIWNVMDQYFRCYIAMIDLPVFFPRSWNVPDIGIPFPGGFLIGWLLTINLIAVHSQTFKVLAKGGRRMAGLVLFALGILVVVGVMLGWGTAPVAATENDAFWRVFLRLGRGTAAAVVLYAACVLLYRQRAGMVLLHGGILFLLIGEFFTALFAVEATMTIKEGETVNFLDRSQQLELAFTETSHPDYDTVTVIPQKLLRDGELISDEHLPFDVKVHRFMENSNSPRPLNSMPPALLSSYPEYEGFGSRQYIAEAPQVSGATGSRNAQAVDVELMDPSTGKSLGRYILSLWMYPNFVNRTWDMPTHITVGDKTYTAYLRFGREYAKAPSGNPFSIKLLDFVHEKYEGTQMPKDFASKILLVNEGDGVERELRIWMNNPLRYARRTFYQSGFLPDDGGTVLQVVRNDTWMIPYLSCMIVFVGMTAQFVQSFNRYLRRDA</sequence>
<evidence type="ECO:0000256" key="2">
    <source>
        <dbReference type="ARBA" id="ARBA00022692"/>
    </source>
</evidence>
<feature type="transmembrane region" description="Helical" evidence="6">
    <location>
        <begin position="104"/>
        <end position="124"/>
    </location>
</feature>
<evidence type="ECO:0000313" key="8">
    <source>
        <dbReference type="EMBL" id="MDZ8118379.1"/>
    </source>
</evidence>
<dbReference type="PANTHER" id="PTHR31566:SF0">
    <property type="entry name" value="CYTOCHROME C BIOGENESIS PROTEIN CCS1, CHLOROPLASTIC"/>
    <property type="match status" value="1"/>
</dbReference>
<dbReference type="Proteomes" id="UP001290861">
    <property type="component" value="Unassembled WGS sequence"/>
</dbReference>
<evidence type="ECO:0000256" key="3">
    <source>
        <dbReference type="ARBA" id="ARBA00022748"/>
    </source>
</evidence>
<keyword evidence="4 6" id="KW-1133">Transmembrane helix</keyword>
<feature type="transmembrane region" description="Helical" evidence="6">
    <location>
        <begin position="144"/>
        <end position="162"/>
    </location>
</feature>
<dbReference type="InterPro" id="IPR023494">
    <property type="entry name" value="Cyt_c_bgen_Ccs1/CcsB/ResB"/>
</dbReference>
<keyword evidence="2 6" id="KW-0812">Transmembrane</keyword>
<feature type="transmembrane region" description="Helical" evidence="6">
    <location>
        <begin position="443"/>
        <end position="462"/>
    </location>
</feature>
<comment type="subcellular location">
    <subcellularLocation>
        <location evidence="1">Membrane</location>
        <topology evidence="1">Multi-pass membrane protein</topology>
    </subcellularLocation>
</comment>
<organism evidence="8 9">
    <name type="scientific">Pontiella agarivorans</name>
    <dbReference type="NCBI Taxonomy" id="3038953"/>
    <lineage>
        <taxon>Bacteria</taxon>
        <taxon>Pseudomonadati</taxon>
        <taxon>Kiritimatiellota</taxon>
        <taxon>Kiritimatiellia</taxon>
        <taxon>Kiritimatiellales</taxon>
        <taxon>Pontiellaceae</taxon>
        <taxon>Pontiella</taxon>
    </lineage>
</organism>
<feature type="transmembrane region" description="Helical" evidence="6">
    <location>
        <begin position="169"/>
        <end position="190"/>
    </location>
</feature>
<feature type="transmembrane region" description="Helical" evidence="6">
    <location>
        <begin position="68"/>
        <end position="88"/>
    </location>
</feature>
<evidence type="ECO:0000256" key="4">
    <source>
        <dbReference type="ARBA" id="ARBA00022989"/>
    </source>
</evidence>
<accession>A0ABU5MW04</accession>
<dbReference type="Pfam" id="PF05140">
    <property type="entry name" value="ResB"/>
    <property type="match status" value="1"/>
</dbReference>
<reference evidence="8 9" key="1">
    <citation type="journal article" date="2024" name="Appl. Environ. Microbiol.">
        <title>Pontiella agarivorans sp. nov., a novel marine anaerobic bacterium capable of degrading macroalgal polysaccharides and fixing nitrogen.</title>
        <authorList>
            <person name="Liu N."/>
            <person name="Kivenson V."/>
            <person name="Peng X."/>
            <person name="Cui Z."/>
            <person name="Lankiewicz T.S."/>
            <person name="Gosselin K.M."/>
            <person name="English C.J."/>
            <person name="Blair E.M."/>
            <person name="O'Malley M.A."/>
            <person name="Valentine D.L."/>
        </authorList>
    </citation>
    <scope>NUCLEOTIDE SEQUENCE [LARGE SCALE GENOMIC DNA]</scope>
    <source>
        <strain evidence="8 9">NLcol2</strain>
    </source>
</reference>
<evidence type="ECO:0000256" key="1">
    <source>
        <dbReference type="ARBA" id="ARBA00004141"/>
    </source>
</evidence>
<name>A0ABU5MW04_9BACT</name>
<feature type="domain" description="ResB-like" evidence="7">
    <location>
        <begin position="342"/>
        <end position="426"/>
    </location>
</feature>
<keyword evidence="5 6" id="KW-0472">Membrane</keyword>